<dbReference type="Gene3D" id="1.10.287.950">
    <property type="entry name" value="Methyl-accepting chemotaxis protein"/>
    <property type="match status" value="1"/>
</dbReference>
<dbReference type="PANTHER" id="PTHR32089">
    <property type="entry name" value="METHYL-ACCEPTING CHEMOTAXIS PROTEIN MCPB"/>
    <property type="match status" value="1"/>
</dbReference>
<evidence type="ECO:0000259" key="9">
    <source>
        <dbReference type="PROSITE" id="PS50111"/>
    </source>
</evidence>
<feature type="domain" description="HAMP" evidence="10">
    <location>
        <begin position="215"/>
        <end position="267"/>
    </location>
</feature>
<evidence type="ECO:0000256" key="4">
    <source>
        <dbReference type="ARBA" id="ARBA00023136"/>
    </source>
</evidence>
<feature type="transmembrane region" description="Helical" evidence="8">
    <location>
        <begin position="193"/>
        <end position="213"/>
    </location>
</feature>
<dbReference type="SMART" id="SM00283">
    <property type="entry name" value="MA"/>
    <property type="match status" value="1"/>
</dbReference>
<reference evidence="11 12" key="2">
    <citation type="submission" date="2023-12" db="EMBL/GenBank/DDBJ databases">
        <authorList>
            <consortium name="Cladostephus spongiosus"/>
            <person name="Lorente B."/>
            <person name="Cabral C."/>
            <person name="Frias J."/>
            <person name="Faria J."/>
            <person name="Toubarro D."/>
        </authorList>
    </citation>
    <scope>NUCLEOTIDE SEQUENCE [LARGE SCALE GENOMIC DNA]</scope>
    <source>
        <strain evidence="11 12">ZMCS4</strain>
    </source>
</reference>
<proteinExistence type="inferred from homology"/>
<comment type="subcellular location">
    <subcellularLocation>
        <location evidence="1">Membrane</location>
        <topology evidence="1">Multi-pass membrane protein</topology>
    </subcellularLocation>
</comment>
<reference evidence="12" key="1">
    <citation type="submission" date="2023-07" db="EMBL/GenBank/DDBJ databases">
        <title>Draft genome sequence of Agarivorans aestuarii strain ZMCS4, a CAZymes producing bacteria isolated from the marine brown algae Clodostephus spongiosus.</title>
        <authorList>
            <person name="Lorente B."/>
            <person name="Cabral C."/>
            <person name="Frias J."/>
            <person name="Faria J."/>
            <person name="Toubarro D."/>
        </authorList>
    </citation>
    <scope>NUCLEOTIDE SEQUENCE [LARGE SCALE GENOMIC DNA]</scope>
    <source>
        <strain evidence="12">ZMCS4</strain>
    </source>
</reference>
<organism evidence="11 12">
    <name type="scientific">Agarivorans aestuarii</name>
    <dbReference type="NCBI Taxonomy" id="1563703"/>
    <lineage>
        <taxon>Bacteria</taxon>
        <taxon>Pseudomonadati</taxon>
        <taxon>Pseudomonadota</taxon>
        <taxon>Gammaproteobacteria</taxon>
        <taxon>Alteromonadales</taxon>
        <taxon>Alteromonadaceae</taxon>
        <taxon>Agarivorans</taxon>
    </lineage>
</organism>
<keyword evidence="2 8" id="KW-0812">Transmembrane</keyword>
<dbReference type="InterPro" id="IPR003660">
    <property type="entry name" value="HAMP_dom"/>
</dbReference>
<dbReference type="EMBL" id="JAYDYW010000009">
    <property type="protein sequence ID" value="MEE1674749.1"/>
    <property type="molecule type" value="Genomic_DNA"/>
</dbReference>
<dbReference type="Pfam" id="PF00015">
    <property type="entry name" value="MCPsignal"/>
    <property type="match status" value="1"/>
</dbReference>
<protein>
    <submittedName>
        <fullName evidence="11">Methyl-accepting chemotaxis protein</fullName>
    </submittedName>
</protein>
<accession>A0ABU7G6W3</accession>
<dbReference type="InterPro" id="IPR004089">
    <property type="entry name" value="MCPsignal_dom"/>
</dbReference>
<dbReference type="CDD" id="cd11386">
    <property type="entry name" value="MCP_signal"/>
    <property type="match status" value="1"/>
</dbReference>
<sequence length="544" mass="59452">MSWDKTSLRFKILSVLVASLVLLMAVAIYTAMHLRETANNFDKLTHNEVHLEEVALLSHIAFKTQIQEWKNVLLRGHDPEQNKKYWDRFQDKQQQVQQQVSKLVSELKQANYPELAKLAEEFLASHKTLGTAYAKGKAEYEAAGFDFKAGDKAVKGIDRAPSKSMSQLSDQLKAITAQQVELNTARAHQVSQISFIIIGISGLLVIFVSFLFMERQCIKPINSLVEDIDVLANGKLNVTVHLERGDELGKLANATRKLQQFLLSTVSDLSQSGEQLHNSSNMLNNMSEDLAKGTHQQRESSDLVATAIQEMSHSANEVSQNAANTADTTHNTDLTAHNGAEAMKQVITSINTQVADISHAGEVVKDLAADTNNVGAVLDVIKGIAEQTNLLALNAAIEAARAGEQGRGFAVVADEVRTLAQKTQQSTSEIQNILEKIQGGANNAVTAMEQSQNRTDAVVEQVETAESLLSEIVTSIGSINEMNLHIASAAKEQTTVAGEIASLIERIADVAAQNSQQVDESNQISGQLNQLADDFNVQLKRFEY</sequence>
<evidence type="ECO:0000256" key="2">
    <source>
        <dbReference type="ARBA" id="ARBA00022692"/>
    </source>
</evidence>
<keyword evidence="12" id="KW-1185">Reference proteome</keyword>
<dbReference type="SUPFAM" id="SSF58104">
    <property type="entry name" value="Methyl-accepting chemotaxis protein (MCP) signaling domain"/>
    <property type="match status" value="1"/>
</dbReference>
<keyword evidence="3 8" id="KW-1133">Transmembrane helix</keyword>
<evidence type="ECO:0000313" key="12">
    <source>
        <dbReference type="Proteomes" id="UP001310248"/>
    </source>
</evidence>
<keyword evidence="5 7" id="KW-0807">Transducer</keyword>
<name>A0ABU7G6W3_9ALTE</name>
<dbReference type="Proteomes" id="UP001310248">
    <property type="component" value="Unassembled WGS sequence"/>
</dbReference>
<evidence type="ECO:0000256" key="1">
    <source>
        <dbReference type="ARBA" id="ARBA00004141"/>
    </source>
</evidence>
<dbReference type="InterPro" id="IPR004090">
    <property type="entry name" value="Chemotax_Me-accpt_rcpt"/>
</dbReference>
<dbReference type="CDD" id="cd06225">
    <property type="entry name" value="HAMP"/>
    <property type="match status" value="1"/>
</dbReference>
<evidence type="ECO:0000256" key="7">
    <source>
        <dbReference type="PROSITE-ProRule" id="PRU00284"/>
    </source>
</evidence>
<evidence type="ECO:0000256" key="3">
    <source>
        <dbReference type="ARBA" id="ARBA00022989"/>
    </source>
</evidence>
<comment type="similarity">
    <text evidence="6">Belongs to the methyl-accepting chemotaxis (MCP) protein family.</text>
</comment>
<evidence type="ECO:0000256" key="6">
    <source>
        <dbReference type="ARBA" id="ARBA00029447"/>
    </source>
</evidence>
<gene>
    <name evidence="11" type="ORF">SNR37_004193</name>
</gene>
<keyword evidence="4 8" id="KW-0472">Membrane</keyword>
<comment type="caution">
    <text evidence="11">The sequence shown here is derived from an EMBL/GenBank/DDBJ whole genome shotgun (WGS) entry which is preliminary data.</text>
</comment>
<feature type="domain" description="Methyl-accepting transducer" evidence="9">
    <location>
        <begin position="272"/>
        <end position="508"/>
    </location>
</feature>
<dbReference type="RefSeq" id="WP_329775797.1">
    <property type="nucleotide sequence ID" value="NZ_JAYDYW010000009.1"/>
</dbReference>
<dbReference type="PRINTS" id="PR00260">
    <property type="entry name" value="CHEMTRNSDUCR"/>
</dbReference>
<dbReference type="PROSITE" id="PS50111">
    <property type="entry name" value="CHEMOTAXIS_TRANSDUC_2"/>
    <property type="match status" value="1"/>
</dbReference>
<evidence type="ECO:0000313" key="11">
    <source>
        <dbReference type="EMBL" id="MEE1674749.1"/>
    </source>
</evidence>
<evidence type="ECO:0000256" key="8">
    <source>
        <dbReference type="SAM" id="Phobius"/>
    </source>
</evidence>
<dbReference type="PANTHER" id="PTHR32089:SF119">
    <property type="entry name" value="METHYL-ACCEPTING CHEMOTAXIS PROTEIN CTPL"/>
    <property type="match status" value="1"/>
</dbReference>
<dbReference type="PROSITE" id="PS50885">
    <property type="entry name" value="HAMP"/>
    <property type="match status" value="1"/>
</dbReference>
<evidence type="ECO:0000256" key="5">
    <source>
        <dbReference type="ARBA" id="ARBA00023224"/>
    </source>
</evidence>
<evidence type="ECO:0000259" key="10">
    <source>
        <dbReference type="PROSITE" id="PS50885"/>
    </source>
</evidence>